<sequence>MQSLNKLKKKLYTQCGNSISVTEKDNIITLSGNLNSWDDVVNAGRICADRKSGRHVVNNITCSSIKAMPMKIPSLRDNVLEGKKIDAIIIGAGIVGCAIARELSKWNLSILLVDKEHDVALHASGRTDGMIHPGIDLKIGQIKQKYNALGN</sequence>
<feature type="domain" description="FAD dependent oxidoreductase" evidence="1">
    <location>
        <begin position="86"/>
        <end position="138"/>
    </location>
</feature>
<evidence type="ECO:0000259" key="1">
    <source>
        <dbReference type="Pfam" id="PF01266"/>
    </source>
</evidence>
<dbReference type="SUPFAM" id="SSF51905">
    <property type="entry name" value="FAD/NAD(P)-binding domain"/>
    <property type="match status" value="1"/>
</dbReference>
<dbReference type="Gene3D" id="3.50.50.60">
    <property type="entry name" value="FAD/NAD(P)-binding domain"/>
    <property type="match status" value="1"/>
</dbReference>
<dbReference type="InterPro" id="IPR052745">
    <property type="entry name" value="G3P_Oxidase/Oxidoreductase"/>
</dbReference>
<dbReference type="EMBL" id="WNVG01000969">
    <property type="protein sequence ID" value="MDZ5034834.1"/>
    <property type="molecule type" value="Genomic_DNA"/>
</dbReference>
<dbReference type="PANTHER" id="PTHR42720">
    <property type="entry name" value="GLYCEROL-3-PHOSPHATE DEHYDROGENASE"/>
    <property type="match status" value="1"/>
</dbReference>
<feature type="non-terminal residue" evidence="2">
    <location>
        <position position="151"/>
    </location>
</feature>
<reference evidence="2" key="1">
    <citation type="submission" date="2019-11" db="EMBL/GenBank/DDBJ databases">
        <title>Characterization of Clostridium perfringens isolates from swine manure treated agricultural soils.</title>
        <authorList>
            <person name="Wushke S.T."/>
        </authorList>
    </citation>
    <scope>NUCLEOTIDE SEQUENCE</scope>
    <source>
        <strain evidence="2">X15</strain>
    </source>
</reference>
<dbReference type="InterPro" id="IPR006076">
    <property type="entry name" value="FAD-dep_OxRdtase"/>
</dbReference>
<proteinExistence type="predicted"/>
<dbReference type="InterPro" id="IPR036188">
    <property type="entry name" value="FAD/NAD-bd_sf"/>
</dbReference>
<gene>
    <name evidence="2" type="ORF">GNF81_19275</name>
</gene>
<dbReference type="AlphaFoldDB" id="A0AAW9JA74"/>
<dbReference type="Pfam" id="PF01266">
    <property type="entry name" value="DAO"/>
    <property type="match status" value="1"/>
</dbReference>
<protein>
    <submittedName>
        <fullName evidence="2">FAD-dependent oxidoreductase</fullName>
    </submittedName>
</protein>
<evidence type="ECO:0000313" key="2">
    <source>
        <dbReference type="EMBL" id="MDZ5034834.1"/>
    </source>
</evidence>
<name>A0AAW9JA74_CLOPF</name>
<dbReference type="PANTHER" id="PTHR42720:SF1">
    <property type="entry name" value="GLYCEROL 3-PHOSPHATE OXIDASE"/>
    <property type="match status" value="1"/>
</dbReference>
<dbReference type="Proteomes" id="UP001289066">
    <property type="component" value="Unassembled WGS sequence"/>
</dbReference>
<accession>A0AAW9JA74</accession>
<evidence type="ECO:0000313" key="3">
    <source>
        <dbReference type="Proteomes" id="UP001289066"/>
    </source>
</evidence>
<dbReference type="RefSeq" id="WP_322413222.1">
    <property type="nucleotide sequence ID" value="NZ_WNVG01000969.1"/>
</dbReference>
<organism evidence="2 3">
    <name type="scientific">Clostridium perfringens</name>
    <dbReference type="NCBI Taxonomy" id="1502"/>
    <lineage>
        <taxon>Bacteria</taxon>
        <taxon>Bacillati</taxon>
        <taxon>Bacillota</taxon>
        <taxon>Clostridia</taxon>
        <taxon>Eubacteriales</taxon>
        <taxon>Clostridiaceae</taxon>
        <taxon>Clostridium</taxon>
    </lineage>
</organism>
<comment type="caution">
    <text evidence="2">The sequence shown here is derived from an EMBL/GenBank/DDBJ whole genome shotgun (WGS) entry which is preliminary data.</text>
</comment>